<evidence type="ECO:0000259" key="1">
    <source>
        <dbReference type="Pfam" id="PF00534"/>
    </source>
</evidence>
<evidence type="ECO:0000259" key="2">
    <source>
        <dbReference type="Pfam" id="PF13439"/>
    </source>
</evidence>
<proteinExistence type="predicted"/>
<dbReference type="AlphaFoldDB" id="A0A8B3C0B0"/>
<keyword evidence="3" id="KW-0808">Transferase</keyword>
<feature type="domain" description="Glycosyl transferase family 1" evidence="1">
    <location>
        <begin position="201"/>
        <end position="356"/>
    </location>
</feature>
<dbReference type="InterPro" id="IPR028098">
    <property type="entry name" value="Glyco_trans_4-like_N"/>
</dbReference>
<organism evidence="3 4">
    <name type="scientific">Mediterraneibacter gnavus</name>
    <name type="common">Ruminococcus gnavus</name>
    <dbReference type="NCBI Taxonomy" id="33038"/>
    <lineage>
        <taxon>Bacteria</taxon>
        <taxon>Bacillati</taxon>
        <taxon>Bacillota</taxon>
        <taxon>Clostridia</taxon>
        <taxon>Lachnospirales</taxon>
        <taxon>Lachnospiraceae</taxon>
        <taxon>Mediterraneibacter</taxon>
    </lineage>
</organism>
<comment type="caution">
    <text evidence="3">The sequence shown here is derived from an EMBL/GenBank/DDBJ whole genome shotgun (WGS) entry which is preliminary data.</text>
</comment>
<dbReference type="PANTHER" id="PTHR45947">
    <property type="entry name" value="SULFOQUINOVOSYL TRANSFERASE SQD2"/>
    <property type="match status" value="1"/>
</dbReference>
<dbReference type="InterPro" id="IPR001296">
    <property type="entry name" value="Glyco_trans_1"/>
</dbReference>
<dbReference type="SUPFAM" id="SSF53756">
    <property type="entry name" value="UDP-Glycosyltransferase/glycogen phosphorylase"/>
    <property type="match status" value="1"/>
</dbReference>
<dbReference type="Gene3D" id="3.40.50.2000">
    <property type="entry name" value="Glycogen Phosphorylase B"/>
    <property type="match status" value="2"/>
</dbReference>
<accession>A0A8B3C0B0</accession>
<dbReference type="EMBL" id="QRLN01000005">
    <property type="protein sequence ID" value="RHJ14476.1"/>
    <property type="molecule type" value="Genomic_DNA"/>
</dbReference>
<name>A0A8B3C0B0_MEDGN</name>
<dbReference type="GO" id="GO:0016757">
    <property type="term" value="F:glycosyltransferase activity"/>
    <property type="evidence" value="ECO:0007669"/>
    <property type="project" value="InterPro"/>
</dbReference>
<dbReference type="Proteomes" id="UP000283992">
    <property type="component" value="Unassembled WGS sequence"/>
</dbReference>
<dbReference type="PANTHER" id="PTHR45947:SF3">
    <property type="entry name" value="SULFOQUINOVOSYL TRANSFERASE SQD2"/>
    <property type="match status" value="1"/>
</dbReference>
<gene>
    <name evidence="3" type="ORF">DW142_05085</name>
</gene>
<protein>
    <submittedName>
        <fullName evidence="3">Glycosyltransferase family 4 protein</fullName>
    </submittedName>
</protein>
<evidence type="ECO:0000313" key="3">
    <source>
        <dbReference type="EMBL" id="RHJ14476.1"/>
    </source>
</evidence>
<evidence type="ECO:0000313" key="4">
    <source>
        <dbReference type="Proteomes" id="UP000283992"/>
    </source>
</evidence>
<feature type="domain" description="Glycosyltransferase subfamily 4-like N-terminal" evidence="2">
    <location>
        <begin position="21"/>
        <end position="191"/>
    </location>
</feature>
<reference evidence="3 4" key="1">
    <citation type="submission" date="2018-08" db="EMBL/GenBank/DDBJ databases">
        <title>A genome reference for cultivated species of the human gut microbiota.</title>
        <authorList>
            <person name="Zou Y."/>
            <person name="Xue W."/>
            <person name="Luo G."/>
        </authorList>
    </citation>
    <scope>NUCLEOTIDE SEQUENCE [LARGE SCALE GENOMIC DNA]</scope>
    <source>
        <strain evidence="3 4">AM12-54</strain>
    </source>
</reference>
<dbReference type="RefSeq" id="WP_118341387.1">
    <property type="nucleotide sequence ID" value="NZ_QRLN01000005.1"/>
</dbReference>
<dbReference type="Pfam" id="PF13439">
    <property type="entry name" value="Glyco_transf_4"/>
    <property type="match status" value="1"/>
</dbReference>
<sequence length="384" mass="43525">MKVLYISGMYPTPDYPQKGIFCHEQVKALKQIGVDVDVVVPMTVYDKEYETKKWKYEDVEIQYVRFLKLPGGRGYEHIGKLLYYSLLLSGIKFQEYDIIHADAPLPAGDAALKLSKKYKIPFVVHGHGLDVFFDESYKDAPNCKKISKVCKQVYEQANAIAGVSQKVLNCIQERVDIYDKSYVVYNGVDTTKFYPMSEKISEKYILTVGNLIALKGHDDTIKAFAKLVNSGVTDVRLKIAGRGPLEMELKDLVERLGISNYVDFLGYVPYEKIAELMRNASLFCLPSWYEALGCVYLEAMASGIPTIGCYGNGIDEVITDGLDGFLVDNKNVQQIFEKMKMIFQGKAYENVGVKARKTVEDNYKWIDSAKNLLRLYGEIKDDKI</sequence>
<dbReference type="InterPro" id="IPR050194">
    <property type="entry name" value="Glycosyltransferase_grp1"/>
</dbReference>
<dbReference type="Pfam" id="PF00534">
    <property type="entry name" value="Glycos_transf_1"/>
    <property type="match status" value="1"/>
</dbReference>